<evidence type="ECO:0008006" key="5">
    <source>
        <dbReference type="Google" id="ProtNLM"/>
    </source>
</evidence>
<evidence type="ECO:0000256" key="2">
    <source>
        <dbReference type="SAM" id="MobiDB-lite"/>
    </source>
</evidence>
<reference evidence="4" key="1">
    <citation type="submission" date="2017-01" db="EMBL/GenBank/DDBJ databases">
        <title>Comparative genomics of anhydrobiosis in the tardigrade Hypsibius dujardini.</title>
        <authorList>
            <person name="Yoshida Y."/>
            <person name="Koutsovoulos G."/>
            <person name="Laetsch D."/>
            <person name="Stevens L."/>
            <person name="Kumar S."/>
            <person name="Horikawa D."/>
            <person name="Ishino K."/>
            <person name="Komine S."/>
            <person name="Tomita M."/>
            <person name="Blaxter M."/>
            <person name="Arakawa K."/>
        </authorList>
    </citation>
    <scope>NUCLEOTIDE SEQUENCE [LARGE SCALE GENOMIC DNA]</scope>
    <source>
        <strain evidence="4">Z151</strain>
    </source>
</reference>
<keyword evidence="1" id="KW-0175">Coiled coil</keyword>
<accession>A0A1W0WK82</accession>
<dbReference type="Proteomes" id="UP000192578">
    <property type="component" value="Unassembled WGS sequence"/>
</dbReference>
<evidence type="ECO:0000313" key="3">
    <source>
        <dbReference type="EMBL" id="OQV15604.1"/>
    </source>
</evidence>
<feature type="region of interest" description="Disordered" evidence="2">
    <location>
        <begin position="211"/>
        <end position="268"/>
    </location>
</feature>
<keyword evidence="4" id="KW-1185">Reference proteome</keyword>
<feature type="compositionally biased region" description="Low complexity" evidence="2">
    <location>
        <begin position="252"/>
        <end position="267"/>
    </location>
</feature>
<evidence type="ECO:0000256" key="1">
    <source>
        <dbReference type="SAM" id="Coils"/>
    </source>
</evidence>
<feature type="region of interest" description="Disordered" evidence="2">
    <location>
        <begin position="68"/>
        <end position="131"/>
    </location>
</feature>
<feature type="compositionally biased region" description="Low complexity" evidence="2">
    <location>
        <begin position="149"/>
        <end position="164"/>
    </location>
</feature>
<name>A0A1W0WK82_HYPEX</name>
<evidence type="ECO:0000313" key="4">
    <source>
        <dbReference type="Proteomes" id="UP000192578"/>
    </source>
</evidence>
<feature type="region of interest" description="Disordered" evidence="2">
    <location>
        <begin position="29"/>
        <end position="52"/>
    </location>
</feature>
<proteinExistence type="predicted"/>
<gene>
    <name evidence="3" type="ORF">BV898_10193</name>
</gene>
<sequence>MASAAGFELDEFDEMAFGLGPSAAAEDPMQFLNSKEPPPLRIASKAPSGPALAATKLPLDGLSVFSDEDDDLFPSFNPNTVRPKTAAPKVSPSGMSQGGEVTAPKFLSSSDRKLDRQDSGETATTTIPVTRPATASIFDRLTTTKNDGKLSSGLSDGGASDSGLRTSIFDKPTSASTPETPGFGAKPAPIVKSSLFKNLVAPPWEQKKIPQEAAATVPQSTPVLPTPSPLTDKAEAERQRRAMIFGGSSTTPSASVNPVSASPLSPSTANIQTSSQIAVDSNELISKVLQETKQAEEDDHRRVSSHHDFIRQQTQQAVQLQQSQANEFLKEYLAENKKQLNSHLSRLRSGFPLMRTGDGELPDGENRNTVFGLEKKVEILERKLEDKDSQLAQYSALMMALEDQHREELRDQRLRHDEAQQRAAQTHHEYVVSLLANHESVRKQYEEALENLRDAVSAKSSLEVVRGTVEQSAREFAIWRTELEQRHDSAIKEKDGQLQMKENQVKELTAMLERQSEKARAERELLQQRIQDDTSRLLRRQNEVEEQAYTLQRERLELESERKNFHSLQIKEMARLEKRMEETLRERQETTQTVAEEKHIVEEEKRKLADTIRAAEDKYAVEYKKRQLILDSAMEAVAAEKRLLEEKHRNLDREVNLAKDDRERLDRDRRDVQERKTLLEKYNEDVHRRDLELEQTALRVAKMKRDSDLALHEAKFMDEEHKTRVAKFNIFLEQLRDKELSLMRQAVTDGSSEQRTAIQLPNGSLTVIPRRLSAAATPGEGIGSNGARVQLLPNPARDVGRYWQGEREYLQVLKNTPWSMKKPM</sequence>
<dbReference type="AlphaFoldDB" id="A0A1W0WK82"/>
<feature type="compositionally biased region" description="Basic and acidic residues" evidence="2">
    <location>
        <begin position="110"/>
        <end position="119"/>
    </location>
</feature>
<comment type="caution">
    <text evidence="3">The sequence shown here is derived from an EMBL/GenBank/DDBJ whole genome shotgun (WGS) entry which is preliminary data.</text>
</comment>
<feature type="coiled-coil region" evidence="1">
    <location>
        <begin position="370"/>
        <end position="462"/>
    </location>
</feature>
<feature type="region of interest" description="Disordered" evidence="2">
    <location>
        <begin position="144"/>
        <end position="186"/>
    </location>
</feature>
<organism evidence="3 4">
    <name type="scientific">Hypsibius exemplaris</name>
    <name type="common">Freshwater tardigrade</name>
    <dbReference type="NCBI Taxonomy" id="2072580"/>
    <lineage>
        <taxon>Eukaryota</taxon>
        <taxon>Metazoa</taxon>
        <taxon>Ecdysozoa</taxon>
        <taxon>Tardigrada</taxon>
        <taxon>Eutardigrada</taxon>
        <taxon>Parachela</taxon>
        <taxon>Hypsibioidea</taxon>
        <taxon>Hypsibiidae</taxon>
        <taxon>Hypsibius</taxon>
    </lineage>
</organism>
<dbReference type="EMBL" id="MTYJ01000086">
    <property type="protein sequence ID" value="OQV15604.1"/>
    <property type="molecule type" value="Genomic_DNA"/>
</dbReference>
<protein>
    <recommendedName>
        <fullName evidence="5">Fas-binding factor 1</fullName>
    </recommendedName>
</protein>
<feature type="coiled-coil region" evidence="1">
    <location>
        <begin position="491"/>
        <end position="675"/>
    </location>
</feature>
<dbReference type="OrthoDB" id="10065598at2759"/>